<reference evidence="1" key="1">
    <citation type="submission" date="2021-03" db="EMBL/GenBank/DDBJ databases">
        <authorList>
            <person name="Bekaert M."/>
        </authorList>
    </citation>
    <scope>NUCLEOTIDE SEQUENCE</scope>
</reference>
<comment type="caution">
    <text evidence="1">The sequence shown here is derived from an EMBL/GenBank/DDBJ whole genome shotgun (WGS) entry which is preliminary data.</text>
</comment>
<dbReference type="AlphaFoldDB" id="A0A8S3RGM3"/>
<dbReference type="InterPro" id="IPR011029">
    <property type="entry name" value="DEATH-like_dom_sf"/>
</dbReference>
<dbReference type="Proteomes" id="UP000683360">
    <property type="component" value="Unassembled WGS sequence"/>
</dbReference>
<organism evidence="1 2">
    <name type="scientific">Mytilus edulis</name>
    <name type="common">Blue mussel</name>
    <dbReference type="NCBI Taxonomy" id="6550"/>
    <lineage>
        <taxon>Eukaryota</taxon>
        <taxon>Metazoa</taxon>
        <taxon>Spiralia</taxon>
        <taxon>Lophotrochozoa</taxon>
        <taxon>Mollusca</taxon>
        <taxon>Bivalvia</taxon>
        <taxon>Autobranchia</taxon>
        <taxon>Pteriomorphia</taxon>
        <taxon>Mytilida</taxon>
        <taxon>Mytiloidea</taxon>
        <taxon>Mytilidae</taxon>
        <taxon>Mytilinae</taxon>
        <taxon>Mytilus</taxon>
    </lineage>
</organism>
<name>A0A8S3RGM3_MYTED</name>
<sequence length="419" mass="48660">MKTDYSKVEMDNALVEELCEMESSNKRQQAVRKLIDYALARDDLLSKFVMALEDRGYQRLIDSINRVYPDKGTNFAQEYFAFIINLVKGQLLDILEPLQICAFLYENGCIEQNDKERIVAKHNSQGIYYACQDMLFAVKRRKHNSALLFVNAIKETQEHVKIKLDLLATKGWYKVKTLEQQICKQYNKRKLRQIIYSKHNIIQQFIDYNGSNKVDDYDQVSSVRVTSFPYDITVIDCDRIAVTYGYKQFIETLDSHDFRVLQTFRPQEDCFGITHQNEKLYVVGKDKIFVLDLSGWKQIVLVIEHATYIAVFEDKLFYTNRNTNLVHCSNMNGQDLWQFRHRVIIHPTGIAIDLNQNVFVVGHWSNNLSVIGNSGKDCNTLLSEGKGLSHPHAICYYKHRNKLLLCDKLSGNCALYEVS</sequence>
<dbReference type="InterPro" id="IPR011042">
    <property type="entry name" value="6-blade_b-propeller_TolB-like"/>
</dbReference>
<evidence type="ECO:0000313" key="1">
    <source>
        <dbReference type="EMBL" id="CAG2208514.1"/>
    </source>
</evidence>
<dbReference type="OrthoDB" id="6197672at2759"/>
<proteinExistence type="predicted"/>
<gene>
    <name evidence="1" type="ORF">MEDL_22719</name>
</gene>
<dbReference type="SUPFAM" id="SSF63825">
    <property type="entry name" value="YWTD domain"/>
    <property type="match status" value="1"/>
</dbReference>
<keyword evidence="2" id="KW-1185">Reference proteome</keyword>
<dbReference type="Gene3D" id="2.120.10.30">
    <property type="entry name" value="TolB, C-terminal domain"/>
    <property type="match status" value="1"/>
</dbReference>
<dbReference type="EMBL" id="CAJPWZ010001112">
    <property type="protein sequence ID" value="CAG2208514.1"/>
    <property type="molecule type" value="Genomic_DNA"/>
</dbReference>
<accession>A0A8S3RGM3</accession>
<dbReference type="Gene3D" id="1.10.533.10">
    <property type="entry name" value="Death Domain, Fas"/>
    <property type="match status" value="1"/>
</dbReference>
<protein>
    <submittedName>
        <fullName evidence="1">Uncharacterized protein</fullName>
    </submittedName>
</protein>
<evidence type="ECO:0000313" key="2">
    <source>
        <dbReference type="Proteomes" id="UP000683360"/>
    </source>
</evidence>